<evidence type="ECO:0000256" key="6">
    <source>
        <dbReference type="ARBA" id="ARBA00023136"/>
    </source>
</evidence>
<feature type="transmembrane region" description="Helical" evidence="8">
    <location>
        <begin position="86"/>
        <end position="102"/>
    </location>
</feature>
<reference evidence="10 11" key="1">
    <citation type="submission" date="2018-03" db="EMBL/GenBank/DDBJ databases">
        <title>Genomic Encyclopedia of Archaeal and Bacterial Type Strains, Phase II (KMG-II): from individual species to whole genera.</title>
        <authorList>
            <person name="Goeker M."/>
        </authorList>
    </citation>
    <scope>NUCLEOTIDE SEQUENCE [LARGE SCALE GENOMIC DNA]</scope>
    <source>
        <strain evidence="10 11">DSM 45601</strain>
    </source>
</reference>
<feature type="transmembrane region" description="Helical" evidence="8">
    <location>
        <begin position="374"/>
        <end position="398"/>
    </location>
</feature>
<name>A0A2T0PS69_9ACTN</name>
<keyword evidence="4" id="KW-0677">Repeat</keyword>
<feature type="transmembrane region" description="Helical" evidence="8">
    <location>
        <begin position="344"/>
        <end position="362"/>
    </location>
</feature>
<sequence length="527" mass="52850">MGASTTAAVATRPAQTGPDGTGGRDDGPDPGDGEAAPGRTAGPPSRPRPPWLRTLLRGSACAGFALALTVLFLALPGPSAGLPPEGRTALVIAAAALGAWALTRIDEVFVALTAALALVLTGVVDGAELLGALGDDTIWLLIAACVLAAGITASGLTARLAVALVVRARTVRQLAHLCTLALLVTALAVPSTSGRAALALPVFVALAHVLADRPAVVRALALLFPTVVLLSAVATLIGAGAHLITSELLAAMTGTGIGFGWWLLLGLPLAAVSSHTATELVLLTMTRRADRRTPLHLEPARIARQAGTRIGVPLNPRQRRTLAIVLAVIALWCTGTWHGLSPTLVALCGAVAVTAPALGSAGMNRSLAEVPWPLLMFMAATMVLGSALASSGAAAWLAGAAFGGFAPGPGAAGAFLAAVVAVSAGAHLVLPSRSARSAVLVPVVIPLAAAFGLNPAAVAFASTAAAGFCHTLPSSAKPVALFSDVPGVPTYRRGDLLRLALPLGPVTAGLVLGFTYAVWPLLGLPLR</sequence>
<evidence type="ECO:0000256" key="2">
    <source>
        <dbReference type="ARBA" id="ARBA00022448"/>
    </source>
</evidence>
<dbReference type="GO" id="GO:0055085">
    <property type="term" value="P:transmembrane transport"/>
    <property type="evidence" value="ECO:0007669"/>
    <property type="project" value="InterPro"/>
</dbReference>
<feature type="transmembrane region" description="Helical" evidence="8">
    <location>
        <begin position="219"/>
        <end position="239"/>
    </location>
</feature>
<dbReference type="InterPro" id="IPR004680">
    <property type="entry name" value="Cit_transptr-like_dom"/>
</dbReference>
<feature type="transmembrane region" description="Helical" evidence="8">
    <location>
        <begin position="55"/>
        <end position="74"/>
    </location>
</feature>
<dbReference type="OrthoDB" id="9156049at2"/>
<gene>
    <name evidence="10" type="ORF">CLV72_11431</name>
</gene>
<comment type="caution">
    <text evidence="10">The sequence shown here is derived from an EMBL/GenBank/DDBJ whole genome shotgun (WGS) entry which is preliminary data.</text>
</comment>
<keyword evidence="6 8" id="KW-0472">Membrane</keyword>
<feature type="compositionally biased region" description="Low complexity" evidence="7">
    <location>
        <begin position="33"/>
        <end position="43"/>
    </location>
</feature>
<dbReference type="PANTHER" id="PTHR43652:SF2">
    <property type="entry name" value="BASIC AMINO ACID ANTIPORTER YFCC-RELATED"/>
    <property type="match status" value="1"/>
</dbReference>
<dbReference type="Pfam" id="PF03600">
    <property type="entry name" value="CitMHS"/>
    <property type="match status" value="1"/>
</dbReference>
<organism evidence="10 11">
    <name type="scientific">Allonocardiopsis opalescens</name>
    <dbReference type="NCBI Taxonomy" id="1144618"/>
    <lineage>
        <taxon>Bacteria</taxon>
        <taxon>Bacillati</taxon>
        <taxon>Actinomycetota</taxon>
        <taxon>Actinomycetes</taxon>
        <taxon>Streptosporangiales</taxon>
        <taxon>Allonocardiopsis</taxon>
    </lineage>
</organism>
<feature type="transmembrane region" description="Helical" evidence="8">
    <location>
        <begin position="410"/>
        <end position="430"/>
    </location>
</feature>
<dbReference type="AlphaFoldDB" id="A0A2T0PS69"/>
<evidence type="ECO:0000256" key="1">
    <source>
        <dbReference type="ARBA" id="ARBA00004141"/>
    </source>
</evidence>
<comment type="subcellular location">
    <subcellularLocation>
        <location evidence="1">Membrane</location>
        <topology evidence="1">Multi-pass membrane protein</topology>
    </subcellularLocation>
</comment>
<evidence type="ECO:0000259" key="9">
    <source>
        <dbReference type="Pfam" id="PF03600"/>
    </source>
</evidence>
<proteinExistence type="predicted"/>
<evidence type="ECO:0000256" key="5">
    <source>
        <dbReference type="ARBA" id="ARBA00022989"/>
    </source>
</evidence>
<dbReference type="GO" id="GO:0005886">
    <property type="term" value="C:plasma membrane"/>
    <property type="evidence" value="ECO:0007669"/>
    <property type="project" value="TreeGrafter"/>
</dbReference>
<keyword evidence="5 8" id="KW-1133">Transmembrane helix</keyword>
<keyword evidence="11" id="KW-1185">Reference proteome</keyword>
<dbReference type="Proteomes" id="UP000237846">
    <property type="component" value="Unassembled WGS sequence"/>
</dbReference>
<evidence type="ECO:0000256" key="8">
    <source>
        <dbReference type="SAM" id="Phobius"/>
    </source>
</evidence>
<feature type="transmembrane region" description="Helical" evidence="8">
    <location>
        <begin position="259"/>
        <end position="283"/>
    </location>
</feature>
<evidence type="ECO:0000313" key="10">
    <source>
        <dbReference type="EMBL" id="PRX91749.1"/>
    </source>
</evidence>
<evidence type="ECO:0000256" key="7">
    <source>
        <dbReference type="SAM" id="MobiDB-lite"/>
    </source>
</evidence>
<protein>
    <submittedName>
        <fullName evidence="10">Anion transporter</fullName>
    </submittedName>
</protein>
<evidence type="ECO:0000313" key="11">
    <source>
        <dbReference type="Proteomes" id="UP000237846"/>
    </source>
</evidence>
<feature type="transmembrane region" description="Helical" evidence="8">
    <location>
        <begin position="109"/>
        <end position="132"/>
    </location>
</feature>
<feature type="transmembrane region" description="Helical" evidence="8">
    <location>
        <begin position="499"/>
        <end position="519"/>
    </location>
</feature>
<feature type="region of interest" description="Disordered" evidence="7">
    <location>
        <begin position="1"/>
        <end position="50"/>
    </location>
</feature>
<feature type="transmembrane region" description="Helical" evidence="8">
    <location>
        <begin position="321"/>
        <end position="338"/>
    </location>
</feature>
<dbReference type="EMBL" id="PVZC01000014">
    <property type="protein sequence ID" value="PRX91749.1"/>
    <property type="molecule type" value="Genomic_DNA"/>
</dbReference>
<keyword evidence="2" id="KW-0813">Transport</keyword>
<dbReference type="PANTHER" id="PTHR43652">
    <property type="entry name" value="BASIC AMINO ACID ANTIPORTER YFCC-RELATED"/>
    <property type="match status" value="1"/>
</dbReference>
<feature type="domain" description="Citrate transporter-like" evidence="9">
    <location>
        <begin position="99"/>
        <end position="465"/>
    </location>
</feature>
<accession>A0A2T0PS69</accession>
<dbReference type="InterPro" id="IPR051679">
    <property type="entry name" value="DASS-Related_Transporters"/>
</dbReference>
<feature type="transmembrane region" description="Helical" evidence="8">
    <location>
        <begin position="138"/>
        <end position="162"/>
    </location>
</feature>
<dbReference type="RefSeq" id="WP_106253677.1">
    <property type="nucleotide sequence ID" value="NZ_PVZC01000014.1"/>
</dbReference>
<evidence type="ECO:0000256" key="3">
    <source>
        <dbReference type="ARBA" id="ARBA00022692"/>
    </source>
</evidence>
<evidence type="ECO:0000256" key="4">
    <source>
        <dbReference type="ARBA" id="ARBA00022737"/>
    </source>
</evidence>
<keyword evidence="3 8" id="KW-0812">Transmembrane</keyword>